<feature type="region of interest" description="Disordered" evidence="1">
    <location>
        <begin position="1"/>
        <end position="22"/>
    </location>
</feature>
<proteinExistence type="predicted"/>
<reference evidence="2" key="1">
    <citation type="submission" date="2021-01" db="EMBL/GenBank/DDBJ databases">
        <authorList>
            <person name="Corre E."/>
            <person name="Pelletier E."/>
            <person name="Niang G."/>
            <person name="Scheremetjew M."/>
            <person name="Finn R."/>
            <person name="Kale V."/>
            <person name="Holt S."/>
            <person name="Cochrane G."/>
            <person name="Meng A."/>
            <person name="Brown T."/>
            <person name="Cohen L."/>
        </authorList>
    </citation>
    <scope>NUCLEOTIDE SEQUENCE</scope>
    <source>
        <strain evidence="2">NIES-381</strain>
    </source>
</reference>
<name>A0A7S1N3Y1_9EUGL</name>
<dbReference type="PANTHER" id="PTHR40429:SF1">
    <property type="entry name" value="FLAGELLAR ASSOCIATED PROTEIN"/>
    <property type="match status" value="1"/>
</dbReference>
<dbReference type="EMBL" id="HBGA01018645">
    <property type="protein sequence ID" value="CAD8996138.1"/>
    <property type="molecule type" value="Transcribed_RNA"/>
</dbReference>
<feature type="compositionally biased region" description="Basic and acidic residues" evidence="1">
    <location>
        <begin position="315"/>
        <end position="326"/>
    </location>
</feature>
<feature type="compositionally biased region" description="Basic and acidic residues" evidence="1">
    <location>
        <begin position="600"/>
        <end position="615"/>
    </location>
</feature>
<dbReference type="PANTHER" id="PTHR40429">
    <property type="entry name" value="FLAGELLAR ASSOCIATED PROTEIN"/>
    <property type="match status" value="1"/>
</dbReference>
<dbReference type="AlphaFoldDB" id="A0A7S1N3Y1"/>
<feature type="region of interest" description="Disordered" evidence="1">
    <location>
        <begin position="251"/>
        <end position="333"/>
    </location>
</feature>
<evidence type="ECO:0000313" key="2">
    <source>
        <dbReference type="EMBL" id="CAD8996138.1"/>
    </source>
</evidence>
<sequence>MGKGTGADVDISQTNHSGKSVEELMQKLTTTNVAKSTPMPKKALKQEIEDCLDETGKEKKAHPEFTKREIKKIPKGFSFGTAPKGDDKMFYTADLSTYMFLGKESPGPCYHPASPEPHKAQSIPKAGRMKDKALESTPGPQYDVPGSIGRQIAKESAPSYKMGQSQRFNDNLYISSAHSKSMTNSESPAPNSYSLEETASGPAFSFTAGSRDVSASGKLFISRAHSEREGIGNASPGPMYTWSSEVTHKRSPAYTMASSERVSEPPRRARSTPPGGAASDEERRNRNRAHPRFISREHAKLEPGKDSPGPGAYSPDHKSHEKETPHHTFGVNDSHVNRFISRDLVHYGHESPGPKYKPNEKHIKKRSGAAIFANSDPNLSALMPRFPENQYIGSHKLAAEAAGRTSPGPAAYTPVIMSEKAPAYTMARKEKVLVKRICPGPERSRYISKEMSQENLGAYSPGPKYKMPDCIGNQYSIKYSMGMSDRAFEDIAVELKEKHGTIEKPYTAPSEARFYGALMQKHSMLGKYSPGPKYMPDDTCVAKKVPAHAMAGRWKSTDVRPTKEEYDEERKRVKARGPQRDITAASAPKVKFGTSKRGLLKGEDKSSKTNAHGRDSPGPVYRPNFEAVSKHKPSTYIGGLH</sequence>
<feature type="region of interest" description="Disordered" evidence="1">
    <location>
        <begin position="109"/>
        <end position="147"/>
    </location>
</feature>
<dbReference type="InterPro" id="IPR010736">
    <property type="entry name" value="SHIPPO-rpt"/>
</dbReference>
<feature type="region of interest" description="Disordered" evidence="1">
    <location>
        <begin position="553"/>
        <end position="641"/>
    </location>
</feature>
<gene>
    <name evidence="2" type="ORF">EGYM00392_LOCUS7198</name>
</gene>
<feature type="compositionally biased region" description="Basic and acidic residues" evidence="1">
    <location>
        <begin position="555"/>
        <end position="571"/>
    </location>
</feature>
<dbReference type="Pfam" id="PF07004">
    <property type="entry name" value="SHIPPO-rpt"/>
    <property type="match status" value="2"/>
</dbReference>
<accession>A0A7S1N3Y1</accession>
<protein>
    <submittedName>
        <fullName evidence="2">Uncharacterized protein</fullName>
    </submittedName>
</protein>
<feature type="region of interest" description="Disordered" evidence="1">
    <location>
        <begin position="178"/>
        <end position="197"/>
    </location>
</feature>
<evidence type="ECO:0000256" key="1">
    <source>
        <dbReference type="SAM" id="MobiDB-lite"/>
    </source>
</evidence>
<feature type="compositionally biased region" description="Basic and acidic residues" evidence="1">
    <location>
        <begin position="294"/>
        <end position="305"/>
    </location>
</feature>
<organism evidence="2">
    <name type="scientific">Eutreptiella gymnastica</name>
    <dbReference type="NCBI Taxonomy" id="73025"/>
    <lineage>
        <taxon>Eukaryota</taxon>
        <taxon>Discoba</taxon>
        <taxon>Euglenozoa</taxon>
        <taxon>Euglenida</taxon>
        <taxon>Spirocuta</taxon>
        <taxon>Euglenophyceae</taxon>
        <taxon>Eutreptiales</taxon>
        <taxon>Eutreptiaceae</taxon>
        <taxon>Eutreptiella</taxon>
    </lineage>
</organism>